<evidence type="ECO:0000313" key="3">
    <source>
        <dbReference type="Proteomes" id="UP000823941"/>
    </source>
</evidence>
<sequence length="77" mass="8956">RSTRPTRRTIRLNKTIVTCTRLWTTIVLSHTRRKRNYVSTPRRKDHSGPTPPPRVTDAARHQHLPNIMGQSYRLVGS</sequence>
<protein>
    <submittedName>
        <fullName evidence="2">Uncharacterized protein</fullName>
    </submittedName>
</protein>
<reference evidence="2 3" key="1">
    <citation type="submission" date="2021-06" db="EMBL/GenBank/DDBJ databases">
        <title>A haploid diamondback moth (Plutella xylostella L.) genome assembly resolves 31 chromosomes and identifies a diamide resistance mutation.</title>
        <authorList>
            <person name="Ward C.M."/>
            <person name="Perry K.D."/>
            <person name="Baker G."/>
            <person name="Powis K."/>
            <person name="Heckel D.G."/>
            <person name="Baxter S.W."/>
        </authorList>
    </citation>
    <scope>NUCLEOTIDE SEQUENCE [LARGE SCALE GENOMIC DNA]</scope>
    <source>
        <strain evidence="2 3">LV</strain>
        <tissue evidence="2">Single pupa</tissue>
    </source>
</reference>
<proteinExistence type="predicted"/>
<gene>
    <name evidence="2" type="ORF">JYU34_019308</name>
</gene>
<dbReference type="EMBL" id="JAHIBW010000026">
    <property type="protein sequence ID" value="KAG7297336.1"/>
    <property type="molecule type" value="Genomic_DNA"/>
</dbReference>
<evidence type="ECO:0000313" key="2">
    <source>
        <dbReference type="EMBL" id="KAG7297336.1"/>
    </source>
</evidence>
<comment type="caution">
    <text evidence="2">The sequence shown here is derived from an EMBL/GenBank/DDBJ whole genome shotgun (WGS) entry which is preliminary data.</text>
</comment>
<feature type="region of interest" description="Disordered" evidence="1">
    <location>
        <begin position="31"/>
        <end position="77"/>
    </location>
</feature>
<feature type="compositionally biased region" description="Basic residues" evidence="1">
    <location>
        <begin position="31"/>
        <end position="45"/>
    </location>
</feature>
<name>A0ABQ7PWI2_PLUXY</name>
<feature type="non-terminal residue" evidence="2">
    <location>
        <position position="1"/>
    </location>
</feature>
<evidence type="ECO:0000256" key="1">
    <source>
        <dbReference type="SAM" id="MobiDB-lite"/>
    </source>
</evidence>
<organism evidence="2 3">
    <name type="scientific">Plutella xylostella</name>
    <name type="common">Diamondback moth</name>
    <name type="synonym">Plutella maculipennis</name>
    <dbReference type="NCBI Taxonomy" id="51655"/>
    <lineage>
        <taxon>Eukaryota</taxon>
        <taxon>Metazoa</taxon>
        <taxon>Ecdysozoa</taxon>
        <taxon>Arthropoda</taxon>
        <taxon>Hexapoda</taxon>
        <taxon>Insecta</taxon>
        <taxon>Pterygota</taxon>
        <taxon>Neoptera</taxon>
        <taxon>Endopterygota</taxon>
        <taxon>Lepidoptera</taxon>
        <taxon>Glossata</taxon>
        <taxon>Ditrysia</taxon>
        <taxon>Yponomeutoidea</taxon>
        <taxon>Plutellidae</taxon>
        <taxon>Plutella</taxon>
    </lineage>
</organism>
<keyword evidence="3" id="KW-1185">Reference proteome</keyword>
<accession>A0ABQ7PWI2</accession>
<dbReference type="Proteomes" id="UP000823941">
    <property type="component" value="Chromosome 26"/>
</dbReference>